<dbReference type="SUPFAM" id="SSF48371">
    <property type="entry name" value="ARM repeat"/>
    <property type="match status" value="1"/>
</dbReference>
<dbReference type="GO" id="GO:0046872">
    <property type="term" value="F:metal ion binding"/>
    <property type="evidence" value="ECO:0007669"/>
    <property type="project" value="UniProtKB-KW"/>
</dbReference>
<accession>A0A517R5U2</accession>
<dbReference type="InterPro" id="IPR000917">
    <property type="entry name" value="Sulfatase_N"/>
</dbReference>
<dbReference type="KEGG" id="svp:Pan189_36810"/>
<feature type="chain" id="PRO_5021966969" evidence="5">
    <location>
        <begin position="24"/>
        <end position="640"/>
    </location>
</feature>
<evidence type="ECO:0000256" key="5">
    <source>
        <dbReference type="SAM" id="SignalP"/>
    </source>
</evidence>
<dbReference type="GO" id="GO:0004065">
    <property type="term" value="F:arylsulfatase activity"/>
    <property type="evidence" value="ECO:0007669"/>
    <property type="project" value="UniProtKB-EC"/>
</dbReference>
<dbReference type="InterPro" id="IPR011989">
    <property type="entry name" value="ARM-like"/>
</dbReference>
<dbReference type="InterPro" id="IPR050738">
    <property type="entry name" value="Sulfatase"/>
</dbReference>
<evidence type="ECO:0000256" key="1">
    <source>
        <dbReference type="ARBA" id="ARBA00008779"/>
    </source>
</evidence>
<evidence type="ECO:0000313" key="7">
    <source>
        <dbReference type="EMBL" id="QDT39276.1"/>
    </source>
</evidence>
<evidence type="ECO:0000259" key="6">
    <source>
        <dbReference type="Pfam" id="PF00884"/>
    </source>
</evidence>
<reference evidence="7 8" key="1">
    <citation type="submission" date="2019-02" db="EMBL/GenBank/DDBJ databases">
        <title>Deep-cultivation of Planctomycetes and their phenomic and genomic characterization uncovers novel biology.</title>
        <authorList>
            <person name="Wiegand S."/>
            <person name="Jogler M."/>
            <person name="Boedeker C."/>
            <person name="Pinto D."/>
            <person name="Vollmers J."/>
            <person name="Rivas-Marin E."/>
            <person name="Kohn T."/>
            <person name="Peeters S.H."/>
            <person name="Heuer A."/>
            <person name="Rast P."/>
            <person name="Oberbeckmann S."/>
            <person name="Bunk B."/>
            <person name="Jeske O."/>
            <person name="Meyerdierks A."/>
            <person name="Storesund J.E."/>
            <person name="Kallscheuer N."/>
            <person name="Luecker S."/>
            <person name="Lage O.M."/>
            <person name="Pohl T."/>
            <person name="Merkel B.J."/>
            <person name="Hornburger P."/>
            <person name="Mueller R.-W."/>
            <person name="Bruemmer F."/>
            <person name="Labrenz M."/>
            <person name="Spormann A.M."/>
            <person name="Op den Camp H."/>
            <person name="Overmann J."/>
            <person name="Amann R."/>
            <person name="Jetten M.S.M."/>
            <person name="Mascher T."/>
            <person name="Medema M.H."/>
            <person name="Devos D.P."/>
            <person name="Kaster A.-K."/>
            <person name="Ovreas L."/>
            <person name="Rohde M."/>
            <person name="Galperin M.Y."/>
            <person name="Jogler C."/>
        </authorList>
    </citation>
    <scope>NUCLEOTIDE SEQUENCE [LARGE SCALE GENOMIC DNA]</scope>
    <source>
        <strain evidence="7 8">Pan189</strain>
    </source>
</reference>
<name>A0A517R5U2_9PLAN</name>
<dbReference type="AlphaFoldDB" id="A0A517R5U2"/>
<dbReference type="Proteomes" id="UP000317318">
    <property type="component" value="Chromosome"/>
</dbReference>
<keyword evidence="4" id="KW-0106">Calcium</keyword>
<keyword evidence="3 7" id="KW-0378">Hydrolase</keyword>
<dbReference type="CDD" id="cd16027">
    <property type="entry name" value="SGSH"/>
    <property type="match status" value="1"/>
</dbReference>
<dbReference type="Gene3D" id="1.25.10.10">
    <property type="entry name" value="Leucine-rich Repeat Variant"/>
    <property type="match status" value="1"/>
</dbReference>
<dbReference type="SUPFAM" id="SSF53649">
    <property type="entry name" value="Alkaline phosphatase-like"/>
    <property type="match status" value="1"/>
</dbReference>
<protein>
    <submittedName>
        <fullName evidence="7">Arylsulfatase</fullName>
        <ecNumber evidence="7">3.1.6.1</ecNumber>
    </submittedName>
</protein>
<comment type="similarity">
    <text evidence="1">Belongs to the sulfatase family.</text>
</comment>
<gene>
    <name evidence="7" type="primary">atsA_30</name>
    <name evidence="7" type="ORF">Pan189_36810</name>
</gene>
<keyword evidence="8" id="KW-1185">Reference proteome</keyword>
<dbReference type="Gene3D" id="3.40.720.10">
    <property type="entry name" value="Alkaline Phosphatase, subunit A"/>
    <property type="match status" value="1"/>
</dbReference>
<evidence type="ECO:0000256" key="3">
    <source>
        <dbReference type="ARBA" id="ARBA00022801"/>
    </source>
</evidence>
<evidence type="ECO:0000313" key="8">
    <source>
        <dbReference type="Proteomes" id="UP000317318"/>
    </source>
</evidence>
<dbReference type="Pfam" id="PF00884">
    <property type="entry name" value="Sulfatase"/>
    <property type="match status" value="1"/>
</dbReference>
<sequence precursor="true">MLRFMTKNFLLIAVIFGASAARADDRPNIVWIVAEDMSPDLGCYGDKYAATPHIDALAKRSVRYTRFFAESPMCSPSRSTIITGMHNGPLGTSRMRSYHRIPEWVRPFSAYLRDTGYYCTNNKKTDYNLARNAEGDVSEFVRAAWDDSSQAAHWRNRTDEKPFFSIFNFMGTHQSRTSRNDWDYFVDEVQSTLTSEQIHNPADAPLPPHYPQSDTARRTVARYYDCISALDDFVAKIIHQLREDGLADETIIFFYSDHGAGLPTGKACASDYGLRCPLLVHVPEQFQELAPARHGTVSDRLTCFADLAPTVLELADVDSPVYMHGIPFLGRGASKKHRYVLGTRDRMDETREVTRWISDGRYLLIRRYARDVPYDQQTMSALYNVEGELVQEIRENADEGILNPQQQHYWETNRSSRLLFDTQSDKWCLNDLANDPAQQGRIKEMDVALKHFLISERDLGFWPEAELAEAELAAPAYELARDGKGYPLERILEVTELTSFEEIANHLSDPDPAIRYWALKGLATRRDELAEIRPALTSLLDDEAASVRIEAASLLCTDAEHDDALDLLAKELNSENGWAACHAARTLERLGEKARPKLPEMKAALKNRTSGFFVQPKGPRAAPYPLEFSLISAIGQFESN</sequence>
<dbReference type="RefSeq" id="WP_145365426.1">
    <property type="nucleotide sequence ID" value="NZ_CP036268.1"/>
</dbReference>
<proteinExistence type="inferred from homology"/>
<dbReference type="EC" id="3.1.6.1" evidence="7"/>
<keyword evidence="5" id="KW-0732">Signal</keyword>
<dbReference type="OrthoDB" id="9803751at2"/>
<dbReference type="PROSITE" id="PS00523">
    <property type="entry name" value="SULFATASE_1"/>
    <property type="match status" value="1"/>
</dbReference>
<evidence type="ECO:0000256" key="4">
    <source>
        <dbReference type="ARBA" id="ARBA00022837"/>
    </source>
</evidence>
<dbReference type="InterPro" id="IPR017850">
    <property type="entry name" value="Alkaline_phosphatase_core_sf"/>
</dbReference>
<feature type="signal peptide" evidence="5">
    <location>
        <begin position="1"/>
        <end position="23"/>
    </location>
</feature>
<feature type="domain" description="Sulfatase N-terminal" evidence="6">
    <location>
        <begin position="27"/>
        <end position="317"/>
    </location>
</feature>
<dbReference type="PANTHER" id="PTHR42693:SF53">
    <property type="entry name" value="ENDO-4-O-SULFATASE"/>
    <property type="match status" value="1"/>
</dbReference>
<dbReference type="EMBL" id="CP036268">
    <property type="protein sequence ID" value="QDT39276.1"/>
    <property type="molecule type" value="Genomic_DNA"/>
</dbReference>
<keyword evidence="2" id="KW-0479">Metal-binding</keyword>
<organism evidence="7 8">
    <name type="scientific">Stratiformator vulcanicus</name>
    <dbReference type="NCBI Taxonomy" id="2527980"/>
    <lineage>
        <taxon>Bacteria</taxon>
        <taxon>Pseudomonadati</taxon>
        <taxon>Planctomycetota</taxon>
        <taxon>Planctomycetia</taxon>
        <taxon>Planctomycetales</taxon>
        <taxon>Planctomycetaceae</taxon>
        <taxon>Stratiformator</taxon>
    </lineage>
</organism>
<dbReference type="InterPro" id="IPR024607">
    <property type="entry name" value="Sulfatase_CS"/>
</dbReference>
<dbReference type="InterPro" id="IPR016024">
    <property type="entry name" value="ARM-type_fold"/>
</dbReference>
<evidence type="ECO:0000256" key="2">
    <source>
        <dbReference type="ARBA" id="ARBA00022723"/>
    </source>
</evidence>
<dbReference type="PANTHER" id="PTHR42693">
    <property type="entry name" value="ARYLSULFATASE FAMILY MEMBER"/>
    <property type="match status" value="1"/>
</dbReference>